<sequence>MLMSHESFGNAVVLAPAGPAHTAGTATAATAIPLIQVLPVIVRVPSSSSNSGRRGAWQRSLQPHCSLTERGRSEVPSPWGGGIGMPDVRFGVLGPIAAWRGAAQVDVGSGKRLRVLGVLLLHANQRVDREQIIEGAWGGKPPRSAVNLVQKYVGDVRRSLALDEGSLQTIGTGYLLRVDPGLLDSAQFAARLARARETRGDGDLTAARRHLTEAMTLWRGAAFGGLDTPAAATERARLEEYRLGAVEDLADLDLLRGEHALAIPELSRLVGECPYRERARELLMIALYRSGRQGDALAVFDDVRRLLADELGADPGPGLRRVHGQILRADPALDLVTSAGEPRPVAQLPADIPDFTGRAGALGELLDLLAERRVVVVAGAPGTGKSALAVRALHQARDAFPHGQLHLDLAGTSAVPRDPAMMLAELLRALGVTDAVMPPGLHERAALYRSRLAGRRMLVLLDDAAGAQQVRPLLPPSGGCAVVVTSRHRLADLAGAEHLELDVLSTEDARDLLARIAGAERVEREPEPADAIVRLCGRLPLAIRITGAKLASRRAWTLQVLRERLEDESRRLRELRVGDLDLRAHFDLSLRQLPEPAVRAFRLLGLLGAETLPAWVIGALLGRPAADDVLDTLVDAYLVRLVSTDRAGQPRYRLHDLLRAYAAEGAQECYPAEERRAAVERVLAAWLALAEQARDLFYPSLFRPTPGRSPRWTPDYAVADPVAWFDAERGTVLRAIELAAAWGLDEPAWELAVAAVPYYDHRSLYQDWNRSHQVALEATVAAGNAHGEAALLQGLGQVHIYLDEMAEARHDLHRCAKLYEAIGDRRGEGLALAGLGTVHRVRGELDAALAVDKEALGHLVAAGHRHAEAQVRTAIGIIAFDRGADDAGPWIEEGLRIARRLGDRHRQAVILRTLSRYHLGIGDTPAALRDLIEALTIFSEISDERCGAYTDQRLGVIYAELGDGSRADSALRRAAHVFRANGDRSNEAACWQRLGELESELGDAVAARRHLGWAAELWRAIDLPERADAVQAALEALADT</sequence>
<evidence type="ECO:0000256" key="6">
    <source>
        <dbReference type="PROSITE-ProRule" id="PRU01091"/>
    </source>
</evidence>
<dbReference type="Gene3D" id="3.40.50.300">
    <property type="entry name" value="P-loop containing nucleotide triphosphate hydrolases"/>
    <property type="match status" value="1"/>
</dbReference>
<dbReference type="Pfam" id="PF00486">
    <property type="entry name" value="Trans_reg_C"/>
    <property type="match status" value="1"/>
</dbReference>
<dbReference type="InterPro" id="IPR051677">
    <property type="entry name" value="AfsR-DnrI-RedD_regulator"/>
</dbReference>
<evidence type="ECO:0000256" key="4">
    <source>
        <dbReference type="ARBA" id="ARBA00023125"/>
    </source>
</evidence>
<evidence type="ECO:0000256" key="2">
    <source>
        <dbReference type="ARBA" id="ARBA00022737"/>
    </source>
</evidence>
<evidence type="ECO:0000256" key="3">
    <source>
        <dbReference type="ARBA" id="ARBA00023015"/>
    </source>
</evidence>
<dbReference type="SUPFAM" id="SSF52540">
    <property type="entry name" value="P-loop containing nucleoside triphosphate hydrolases"/>
    <property type="match status" value="1"/>
</dbReference>
<dbReference type="SMART" id="SM01043">
    <property type="entry name" value="BTAD"/>
    <property type="match status" value="1"/>
</dbReference>
<gene>
    <name evidence="8" type="ORF">GCM10017567_18040</name>
</gene>
<dbReference type="PRINTS" id="PR00364">
    <property type="entry name" value="DISEASERSIST"/>
</dbReference>
<keyword evidence="4 6" id="KW-0238">DNA-binding</keyword>
<dbReference type="Gene3D" id="1.10.10.10">
    <property type="entry name" value="Winged helix-like DNA-binding domain superfamily/Winged helix DNA-binding domain"/>
    <property type="match status" value="1"/>
</dbReference>
<dbReference type="InterPro" id="IPR027417">
    <property type="entry name" value="P-loop_NTPase"/>
</dbReference>
<dbReference type="SUPFAM" id="SSF46894">
    <property type="entry name" value="C-terminal effector domain of the bipartite response regulators"/>
    <property type="match status" value="1"/>
</dbReference>
<dbReference type="SMART" id="SM00862">
    <property type="entry name" value="Trans_reg_C"/>
    <property type="match status" value="1"/>
</dbReference>
<evidence type="ECO:0000256" key="5">
    <source>
        <dbReference type="ARBA" id="ARBA00023163"/>
    </source>
</evidence>
<dbReference type="InterPro" id="IPR005158">
    <property type="entry name" value="BTAD"/>
</dbReference>
<dbReference type="SUPFAM" id="SSF48452">
    <property type="entry name" value="TPR-like"/>
    <property type="match status" value="3"/>
</dbReference>
<dbReference type="CDD" id="cd15831">
    <property type="entry name" value="BTAD"/>
    <property type="match status" value="1"/>
</dbReference>
<dbReference type="Gene3D" id="1.25.40.10">
    <property type="entry name" value="Tetratricopeptide repeat domain"/>
    <property type="match status" value="2"/>
</dbReference>
<evidence type="ECO:0000313" key="9">
    <source>
        <dbReference type="Proteomes" id="UP000649955"/>
    </source>
</evidence>
<dbReference type="Pfam" id="PF03704">
    <property type="entry name" value="BTAD"/>
    <property type="match status" value="1"/>
</dbReference>
<evidence type="ECO:0000259" key="7">
    <source>
        <dbReference type="PROSITE" id="PS51755"/>
    </source>
</evidence>
<protein>
    <submittedName>
        <fullName evidence="8">SARP family transcriptional regulator</fullName>
    </submittedName>
</protein>
<feature type="domain" description="OmpR/PhoB-type" evidence="7">
    <location>
        <begin position="80"/>
        <end position="178"/>
    </location>
</feature>
<dbReference type="PROSITE" id="PS51755">
    <property type="entry name" value="OMPR_PHOB"/>
    <property type="match status" value="1"/>
</dbReference>
<dbReference type="InterPro" id="IPR036388">
    <property type="entry name" value="WH-like_DNA-bd_sf"/>
</dbReference>
<name>A0ABQ3K4E0_9PSEU</name>
<dbReference type="Pfam" id="PF00931">
    <property type="entry name" value="NB-ARC"/>
    <property type="match status" value="1"/>
</dbReference>
<dbReference type="Gene3D" id="1.10.8.430">
    <property type="entry name" value="Helical domain of apoptotic protease-activating factors"/>
    <property type="match status" value="1"/>
</dbReference>
<dbReference type="PANTHER" id="PTHR35807:SF1">
    <property type="entry name" value="TRANSCRIPTIONAL REGULATOR REDD"/>
    <property type="match status" value="1"/>
</dbReference>
<accession>A0ABQ3K4E0</accession>
<dbReference type="InterPro" id="IPR016032">
    <property type="entry name" value="Sig_transdc_resp-reg_C-effctor"/>
</dbReference>
<keyword evidence="3" id="KW-0805">Transcription regulation</keyword>
<evidence type="ECO:0000256" key="1">
    <source>
        <dbReference type="ARBA" id="ARBA00005820"/>
    </source>
</evidence>
<proteinExistence type="inferred from homology"/>
<reference evidence="9" key="1">
    <citation type="journal article" date="2019" name="Int. J. Syst. Evol. Microbiol.">
        <title>The Global Catalogue of Microorganisms (GCM) 10K type strain sequencing project: providing services to taxonomists for standard genome sequencing and annotation.</title>
        <authorList>
            <consortium name="The Broad Institute Genomics Platform"/>
            <consortium name="The Broad Institute Genome Sequencing Center for Infectious Disease"/>
            <person name="Wu L."/>
            <person name="Ma J."/>
        </authorList>
    </citation>
    <scope>NUCLEOTIDE SEQUENCE [LARGE SCALE GENOMIC DNA]</scope>
    <source>
        <strain evidence="9">CGMCC 4.7680</strain>
    </source>
</reference>
<keyword evidence="2" id="KW-0677">Repeat</keyword>
<keyword evidence="9" id="KW-1185">Reference proteome</keyword>
<dbReference type="InterPro" id="IPR042197">
    <property type="entry name" value="Apaf_helical"/>
</dbReference>
<dbReference type="Proteomes" id="UP000649955">
    <property type="component" value="Unassembled WGS sequence"/>
</dbReference>
<comment type="similarity">
    <text evidence="1">Belongs to the AfsR/DnrI/RedD regulatory family.</text>
</comment>
<dbReference type="EMBL" id="BNAW01000005">
    <property type="protein sequence ID" value="GHG03023.1"/>
    <property type="molecule type" value="Genomic_DNA"/>
</dbReference>
<dbReference type="InterPro" id="IPR011990">
    <property type="entry name" value="TPR-like_helical_dom_sf"/>
</dbReference>
<dbReference type="PANTHER" id="PTHR35807">
    <property type="entry name" value="TRANSCRIPTIONAL REGULATOR REDD-RELATED"/>
    <property type="match status" value="1"/>
</dbReference>
<dbReference type="InterPro" id="IPR001867">
    <property type="entry name" value="OmpR/PhoB-type_DNA-bd"/>
</dbReference>
<feature type="DNA-binding region" description="OmpR/PhoB-type" evidence="6">
    <location>
        <begin position="80"/>
        <end position="178"/>
    </location>
</feature>
<comment type="caution">
    <text evidence="8">The sequence shown here is derived from an EMBL/GenBank/DDBJ whole genome shotgun (WGS) entry which is preliminary data.</text>
</comment>
<keyword evidence="5" id="KW-0804">Transcription</keyword>
<organism evidence="8 9">
    <name type="scientific">Amycolatopsis bullii</name>
    <dbReference type="NCBI Taxonomy" id="941987"/>
    <lineage>
        <taxon>Bacteria</taxon>
        <taxon>Bacillati</taxon>
        <taxon>Actinomycetota</taxon>
        <taxon>Actinomycetes</taxon>
        <taxon>Pseudonocardiales</taxon>
        <taxon>Pseudonocardiaceae</taxon>
        <taxon>Amycolatopsis</taxon>
    </lineage>
</organism>
<evidence type="ECO:0000313" key="8">
    <source>
        <dbReference type="EMBL" id="GHG03023.1"/>
    </source>
</evidence>
<dbReference type="InterPro" id="IPR002182">
    <property type="entry name" value="NB-ARC"/>
</dbReference>